<reference evidence="3 4" key="1">
    <citation type="journal article" date="2018" name="Evol. Lett.">
        <title>Horizontal gene cluster transfer increased hallucinogenic mushroom diversity.</title>
        <authorList>
            <person name="Reynolds H.T."/>
            <person name="Vijayakumar V."/>
            <person name="Gluck-Thaler E."/>
            <person name="Korotkin H.B."/>
            <person name="Matheny P.B."/>
            <person name="Slot J.C."/>
        </authorList>
    </citation>
    <scope>NUCLEOTIDE SEQUENCE [LARGE SCALE GENOMIC DNA]</scope>
    <source>
        <strain evidence="3 4">2631</strain>
    </source>
</reference>
<dbReference type="InParanoid" id="A0A409XV81"/>
<accession>A0A409XV81</accession>
<dbReference type="PROSITE" id="PS51253">
    <property type="entry name" value="HTH_CENPB"/>
    <property type="match status" value="1"/>
</dbReference>
<dbReference type="EMBL" id="NHYD01000260">
    <property type="protein sequence ID" value="PPQ94742.1"/>
    <property type="molecule type" value="Genomic_DNA"/>
</dbReference>
<dbReference type="InterPro" id="IPR006600">
    <property type="entry name" value="HTH_CenpB_DNA-bd_dom"/>
</dbReference>
<comment type="caution">
    <text evidence="3">The sequence shown here is derived from an EMBL/GenBank/DDBJ whole genome shotgun (WGS) entry which is preliminary data.</text>
</comment>
<evidence type="ECO:0000256" key="1">
    <source>
        <dbReference type="ARBA" id="ARBA00023125"/>
    </source>
</evidence>
<evidence type="ECO:0000313" key="3">
    <source>
        <dbReference type="EMBL" id="PPQ94742.1"/>
    </source>
</evidence>
<dbReference type="STRING" id="93625.A0A409XV81"/>
<name>A0A409XV81_PSICY</name>
<keyword evidence="4" id="KW-1185">Reference proteome</keyword>
<gene>
    <name evidence="3" type="ORF">CVT25_007696</name>
</gene>
<evidence type="ECO:0000313" key="4">
    <source>
        <dbReference type="Proteomes" id="UP000283269"/>
    </source>
</evidence>
<dbReference type="AlphaFoldDB" id="A0A409XV81"/>
<organism evidence="3 4">
    <name type="scientific">Psilocybe cyanescens</name>
    <dbReference type="NCBI Taxonomy" id="93625"/>
    <lineage>
        <taxon>Eukaryota</taxon>
        <taxon>Fungi</taxon>
        <taxon>Dikarya</taxon>
        <taxon>Basidiomycota</taxon>
        <taxon>Agaricomycotina</taxon>
        <taxon>Agaricomycetes</taxon>
        <taxon>Agaricomycetidae</taxon>
        <taxon>Agaricales</taxon>
        <taxon>Agaricineae</taxon>
        <taxon>Strophariaceae</taxon>
        <taxon>Psilocybe</taxon>
    </lineage>
</organism>
<dbReference type="OrthoDB" id="162969at2759"/>
<keyword evidence="1" id="KW-0238">DNA-binding</keyword>
<evidence type="ECO:0000259" key="2">
    <source>
        <dbReference type="PROSITE" id="PS51253"/>
    </source>
</evidence>
<protein>
    <recommendedName>
        <fullName evidence="2">HTH CENPB-type domain-containing protein</fullName>
    </recommendedName>
</protein>
<sequence length="345" mass="38727">MLSVEQALLLWVKHMEEKGEAVNRPMLVAKHIKLEESFNVPDDEQLRGESWVTPFCRNYKVKEYQQHGEAGSVNLASVEAEQLRLQTILGQYAPDDIINFDKSSMSAFYVNDEAAWDTVTPKTIKHCWNHTQILPSAAMITCSITPAESTPEKVTTATAKGWQVIHKFAVLLFMTLPQAEKFKSIFGTEYVDDAWRPALNTVLEAENDELTALEAIKKLTIQTIPTIPTANSTRPVSLPLPSVPSQLQEFERGLIATVDELKAHKCIFGTPMTLEEMLNSAEEQEIGESAYRFEGRDDEIVATVQKELDIEAGNAMEVDESDDEGMEKAEEELTTKQVMDLCQQM</sequence>
<dbReference type="FunCoup" id="A0A409XV81">
    <property type="interactions" value="176"/>
</dbReference>
<dbReference type="Proteomes" id="UP000283269">
    <property type="component" value="Unassembled WGS sequence"/>
</dbReference>
<feature type="domain" description="HTH CENPB-type" evidence="2">
    <location>
        <begin position="1"/>
        <end position="65"/>
    </location>
</feature>
<dbReference type="GO" id="GO:0003677">
    <property type="term" value="F:DNA binding"/>
    <property type="evidence" value="ECO:0007669"/>
    <property type="project" value="UniProtKB-KW"/>
</dbReference>
<proteinExistence type="predicted"/>